<sequence length="42" mass="4688">MADNTDAQLREIAEQAKRDGDARKADVAEQMRRNIAANTSKK</sequence>
<reference evidence="1" key="1">
    <citation type="submission" date="2021-01" db="EMBL/GenBank/DDBJ databases">
        <title>Whole genome shotgun sequence of Catellatospora methionotrophica NBRC 14553.</title>
        <authorList>
            <person name="Komaki H."/>
            <person name="Tamura T."/>
        </authorList>
    </citation>
    <scope>NUCLEOTIDE SEQUENCE</scope>
    <source>
        <strain evidence="1">NBRC 14553</strain>
    </source>
</reference>
<name>A0A8J3LFY8_9ACTN</name>
<dbReference type="RefSeq" id="WP_275413456.1">
    <property type="nucleotide sequence ID" value="NZ_BAAATT010000014.1"/>
</dbReference>
<proteinExistence type="predicted"/>
<dbReference type="AlphaFoldDB" id="A0A8J3LFY8"/>
<dbReference type="Proteomes" id="UP000660339">
    <property type="component" value="Unassembled WGS sequence"/>
</dbReference>
<evidence type="ECO:0000313" key="2">
    <source>
        <dbReference type="Proteomes" id="UP000660339"/>
    </source>
</evidence>
<keyword evidence="2" id="KW-1185">Reference proteome</keyword>
<dbReference type="EMBL" id="BONJ01000007">
    <property type="protein sequence ID" value="GIG13750.1"/>
    <property type="molecule type" value="Genomic_DNA"/>
</dbReference>
<organism evidence="1 2">
    <name type="scientific">Catellatospora methionotrophica</name>
    <dbReference type="NCBI Taxonomy" id="121620"/>
    <lineage>
        <taxon>Bacteria</taxon>
        <taxon>Bacillati</taxon>
        <taxon>Actinomycetota</taxon>
        <taxon>Actinomycetes</taxon>
        <taxon>Micromonosporales</taxon>
        <taxon>Micromonosporaceae</taxon>
        <taxon>Catellatospora</taxon>
    </lineage>
</organism>
<gene>
    <name evidence="1" type="ORF">Cme02nite_20820</name>
</gene>
<protein>
    <submittedName>
        <fullName evidence="1">Uncharacterized protein</fullName>
    </submittedName>
</protein>
<comment type="caution">
    <text evidence="1">The sequence shown here is derived from an EMBL/GenBank/DDBJ whole genome shotgun (WGS) entry which is preliminary data.</text>
</comment>
<evidence type="ECO:0000313" key="1">
    <source>
        <dbReference type="EMBL" id="GIG13750.1"/>
    </source>
</evidence>
<accession>A0A8J3LFY8</accession>